<comment type="caution">
    <text evidence="1">The sequence shown here is derived from an EMBL/GenBank/DDBJ whole genome shotgun (WGS) entry which is preliminary data.</text>
</comment>
<evidence type="ECO:0000313" key="2">
    <source>
        <dbReference type="Proteomes" id="UP001597420"/>
    </source>
</evidence>
<proteinExistence type="predicted"/>
<organism evidence="1 2">
    <name type="scientific">Pasteurella oralis</name>
    <dbReference type="NCBI Taxonomy" id="1071947"/>
    <lineage>
        <taxon>Bacteria</taxon>
        <taxon>Pseudomonadati</taxon>
        <taxon>Pseudomonadota</taxon>
        <taxon>Gammaproteobacteria</taxon>
        <taxon>Pasteurellales</taxon>
        <taxon>Pasteurellaceae</taxon>
        <taxon>Pasteurella</taxon>
    </lineage>
</organism>
<keyword evidence="2" id="KW-1185">Reference proteome</keyword>
<dbReference type="EMBL" id="JBHUFP010000005">
    <property type="protein sequence ID" value="MFD1805769.1"/>
    <property type="molecule type" value="Genomic_DNA"/>
</dbReference>
<evidence type="ECO:0000313" key="1">
    <source>
        <dbReference type="EMBL" id="MFD1805769.1"/>
    </source>
</evidence>
<dbReference type="Proteomes" id="UP001597420">
    <property type="component" value="Unassembled WGS sequence"/>
</dbReference>
<accession>A0ABW4NU53</accession>
<gene>
    <name evidence="1" type="ORF">ACFSAV_05165</name>
</gene>
<dbReference type="RefSeq" id="WP_250037555.1">
    <property type="nucleotide sequence ID" value="NZ_JBHUFP010000005.1"/>
</dbReference>
<reference evidence="2" key="1">
    <citation type="journal article" date="2019" name="Int. J. Syst. Evol. Microbiol.">
        <title>The Global Catalogue of Microorganisms (GCM) 10K type strain sequencing project: providing services to taxonomists for standard genome sequencing and annotation.</title>
        <authorList>
            <consortium name="The Broad Institute Genomics Platform"/>
            <consortium name="The Broad Institute Genome Sequencing Center for Infectious Disease"/>
            <person name="Wu L."/>
            <person name="Ma J."/>
        </authorList>
    </citation>
    <scope>NUCLEOTIDE SEQUENCE [LARGE SCALE GENOMIC DNA]</scope>
    <source>
        <strain evidence="2">CCM 7950</strain>
    </source>
</reference>
<name>A0ABW4NU53_9PAST</name>
<protein>
    <recommendedName>
        <fullName evidence="3">Phage protein</fullName>
    </recommendedName>
</protein>
<evidence type="ECO:0008006" key="3">
    <source>
        <dbReference type="Google" id="ProtNLM"/>
    </source>
</evidence>
<sequence>MRKYSVITYREDETIEGQPFIIATGKTHQEAVKIAREAMDNDPLVYGSTLRVEHSPYEITVFNKQGEIAFTGEYPTYAQACEVSDYLKSTNLYSEIRISNLDGLGE</sequence>